<gene>
    <name evidence="12" type="ORF">D9757_005558</name>
</gene>
<keyword evidence="4 10" id="KW-0812">Transmembrane</keyword>
<name>A0A8H5M8W0_9AGAR</name>
<evidence type="ECO:0000256" key="4">
    <source>
        <dbReference type="ARBA" id="ARBA00022692"/>
    </source>
</evidence>
<dbReference type="GO" id="GO:0071555">
    <property type="term" value="P:cell wall organization"/>
    <property type="evidence" value="ECO:0007669"/>
    <property type="project" value="UniProtKB-KW"/>
</dbReference>
<sequence>MVNLAIFNERVGLQDLSERETEFLNIVDWGKAANIRLLNCPNFHDDPSGLPARFFSFSSISIFKYGASDCLVVSEQLFDTILLNDDICDHEAIVLVHQPGLHASDLRQLSKSSHIARSLSSAPSTRQYAYSLSSFDDGPSEFALSVSKKCHANVGHLRPGLSLSSSTKSTVVIVNLPGLDFEGSRKDSMADHDALLATMLESLRSSNQIIILTGSAPILSKRQEDLSTSPRPALELSSSSSPASPSAMAKNKGGILHRYQLLTPGLIMVLLIVLFVFLPILYFGISALASIQSSVRLDAMPKGYNANERKNQ</sequence>
<evidence type="ECO:0000256" key="6">
    <source>
        <dbReference type="ARBA" id="ARBA00022824"/>
    </source>
</evidence>
<evidence type="ECO:0000313" key="12">
    <source>
        <dbReference type="EMBL" id="KAF5385625.1"/>
    </source>
</evidence>
<protein>
    <recommendedName>
        <fullName evidence="3">Protein BIG1</fullName>
    </recommendedName>
</protein>
<accession>A0A8H5M8W0</accession>
<keyword evidence="6" id="KW-0256">Endoplasmic reticulum</keyword>
<dbReference type="GO" id="GO:0009272">
    <property type="term" value="P:fungal-type cell wall biogenesis"/>
    <property type="evidence" value="ECO:0007669"/>
    <property type="project" value="TreeGrafter"/>
</dbReference>
<keyword evidence="5" id="KW-0732">Signal</keyword>
<evidence type="ECO:0000256" key="3">
    <source>
        <dbReference type="ARBA" id="ARBA00022089"/>
    </source>
</evidence>
<keyword evidence="13" id="KW-1185">Reference proteome</keyword>
<proteinExistence type="inferred from homology"/>
<evidence type="ECO:0000256" key="9">
    <source>
        <dbReference type="ARBA" id="ARBA00023316"/>
    </source>
</evidence>
<organism evidence="12 13">
    <name type="scientific">Collybiopsis confluens</name>
    <dbReference type="NCBI Taxonomy" id="2823264"/>
    <lineage>
        <taxon>Eukaryota</taxon>
        <taxon>Fungi</taxon>
        <taxon>Dikarya</taxon>
        <taxon>Basidiomycota</taxon>
        <taxon>Agaricomycotina</taxon>
        <taxon>Agaricomycetes</taxon>
        <taxon>Agaricomycetidae</taxon>
        <taxon>Agaricales</taxon>
        <taxon>Marasmiineae</taxon>
        <taxon>Omphalotaceae</taxon>
        <taxon>Collybiopsis</taxon>
    </lineage>
</organism>
<evidence type="ECO:0000256" key="7">
    <source>
        <dbReference type="ARBA" id="ARBA00022989"/>
    </source>
</evidence>
<dbReference type="AlphaFoldDB" id="A0A8H5M8W0"/>
<feature type="transmembrane region" description="Helical" evidence="10">
    <location>
        <begin position="266"/>
        <end position="291"/>
    </location>
</feature>
<dbReference type="PANTHER" id="PTHR28285">
    <property type="entry name" value="PROTEIN BIG1"/>
    <property type="match status" value="1"/>
</dbReference>
<dbReference type="PANTHER" id="PTHR28285:SF1">
    <property type="entry name" value="PROTEIN BIG1"/>
    <property type="match status" value="1"/>
</dbReference>
<feature type="domain" description="V-type proton ATPase subunit S1/VOA1 transmembrane" evidence="11">
    <location>
        <begin position="260"/>
        <end position="297"/>
    </location>
</feature>
<evidence type="ECO:0000256" key="10">
    <source>
        <dbReference type="SAM" id="Phobius"/>
    </source>
</evidence>
<reference evidence="12 13" key="1">
    <citation type="journal article" date="2020" name="ISME J.">
        <title>Uncovering the hidden diversity of litter-decomposition mechanisms in mushroom-forming fungi.</title>
        <authorList>
            <person name="Floudas D."/>
            <person name="Bentzer J."/>
            <person name="Ahren D."/>
            <person name="Johansson T."/>
            <person name="Persson P."/>
            <person name="Tunlid A."/>
        </authorList>
    </citation>
    <scope>NUCLEOTIDE SEQUENCE [LARGE SCALE GENOMIC DNA]</scope>
    <source>
        <strain evidence="12 13">CBS 406.79</strain>
    </source>
</reference>
<dbReference type="GO" id="GO:0006078">
    <property type="term" value="P:(1-&gt;6)-beta-D-glucan biosynthetic process"/>
    <property type="evidence" value="ECO:0007669"/>
    <property type="project" value="TreeGrafter"/>
</dbReference>
<comment type="similarity">
    <text evidence="2">Belongs to the BIG1 family.</text>
</comment>
<dbReference type="InterPro" id="IPR046756">
    <property type="entry name" value="VAS1/VOA1_TM"/>
</dbReference>
<keyword evidence="8 10" id="KW-0472">Membrane</keyword>
<comment type="subcellular location">
    <subcellularLocation>
        <location evidence="1">Endoplasmic reticulum membrane</location>
        <topology evidence="1">Single-pass type I membrane protein</topology>
    </subcellularLocation>
</comment>
<comment type="caution">
    <text evidence="12">The sequence shown here is derived from an EMBL/GenBank/DDBJ whole genome shotgun (WGS) entry which is preliminary data.</text>
</comment>
<dbReference type="GO" id="GO:0005789">
    <property type="term" value="C:endoplasmic reticulum membrane"/>
    <property type="evidence" value="ECO:0007669"/>
    <property type="project" value="UniProtKB-SubCell"/>
</dbReference>
<dbReference type="EMBL" id="JAACJN010000038">
    <property type="protein sequence ID" value="KAF5385625.1"/>
    <property type="molecule type" value="Genomic_DNA"/>
</dbReference>
<evidence type="ECO:0000256" key="8">
    <source>
        <dbReference type="ARBA" id="ARBA00023136"/>
    </source>
</evidence>
<dbReference type="InterPro" id="IPR037654">
    <property type="entry name" value="Big1"/>
</dbReference>
<evidence type="ECO:0000256" key="1">
    <source>
        <dbReference type="ARBA" id="ARBA00004115"/>
    </source>
</evidence>
<evidence type="ECO:0000256" key="5">
    <source>
        <dbReference type="ARBA" id="ARBA00022729"/>
    </source>
</evidence>
<evidence type="ECO:0000256" key="2">
    <source>
        <dbReference type="ARBA" id="ARBA00008203"/>
    </source>
</evidence>
<dbReference type="OrthoDB" id="10029326at2759"/>
<keyword evidence="9" id="KW-0961">Cell wall biogenesis/degradation</keyword>
<dbReference type="Proteomes" id="UP000518752">
    <property type="component" value="Unassembled WGS sequence"/>
</dbReference>
<evidence type="ECO:0000259" key="11">
    <source>
        <dbReference type="Pfam" id="PF20520"/>
    </source>
</evidence>
<evidence type="ECO:0000313" key="13">
    <source>
        <dbReference type="Proteomes" id="UP000518752"/>
    </source>
</evidence>
<dbReference type="Pfam" id="PF20520">
    <property type="entry name" value="Ac45-VOA1_TM"/>
    <property type="match status" value="1"/>
</dbReference>
<keyword evidence="7 10" id="KW-1133">Transmembrane helix</keyword>